<reference evidence="3" key="1">
    <citation type="submission" date="2020-06" db="EMBL/GenBank/DDBJ databases">
        <authorList>
            <consortium name="Plant Systems Biology data submission"/>
        </authorList>
    </citation>
    <scope>NUCLEOTIDE SEQUENCE</scope>
    <source>
        <strain evidence="3">D6</strain>
    </source>
</reference>
<feature type="region of interest" description="Disordered" evidence="1">
    <location>
        <begin position="1"/>
        <end position="89"/>
    </location>
</feature>
<accession>A0A9N8HFK1</accession>
<feature type="region of interest" description="Disordered" evidence="1">
    <location>
        <begin position="240"/>
        <end position="265"/>
    </location>
</feature>
<protein>
    <recommendedName>
        <fullName evidence="5">Peroxin-13</fullName>
    </recommendedName>
</protein>
<feature type="compositionally biased region" description="Basic residues" evidence="1">
    <location>
        <begin position="54"/>
        <end position="65"/>
    </location>
</feature>
<keyword evidence="2" id="KW-0812">Transmembrane</keyword>
<dbReference type="AlphaFoldDB" id="A0A9N8HFK1"/>
<keyword evidence="2" id="KW-0472">Membrane</keyword>
<name>A0A9N8HFK1_9STRA</name>
<organism evidence="3 4">
    <name type="scientific">Seminavis robusta</name>
    <dbReference type="NCBI Taxonomy" id="568900"/>
    <lineage>
        <taxon>Eukaryota</taxon>
        <taxon>Sar</taxon>
        <taxon>Stramenopiles</taxon>
        <taxon>Ochrophyta</taxon>
        <taxon>Bacillariophyta</taxon>
        <taxon>Bacillariophyceae</taxon>
        <taxon>Bacillariophycidae</taxon>
        <taxon>Naviculales</taxon>
        <taxon>Naviculaceae</taxon>
        <taxon>Seminavis</taxon>
    </lineage>
</organism>
<comment type="caution">
    <text evidence="3">The sequence shown here is derived from an EMBL/GenBank/DDBJ whole genome shotgun (WGS) entry which is preliminary data.</text>
</comment>
<dbReference type="EMBL" id="CAICTM010000574">
    <property type="protein sequence ID" value="CAB9513173.1"/>
    <property type="molecule type" value="Genomic_DNA"/>
</dbReference>
<evidence type="ECO:0000256" key="1">
    <source>
        <dbReference type="SAM" id="MobiDB-lite"/>
    </source>
</evidence>
<feature type="compositionally biased region" description="Polar residues" evidence="1">
    <location>
        <begin position="254"/>
        <end position="265"/>
    </location>
</feature>
<feature type="transmembrane region" description="Helical" evidence="2">
    <location>
        <begin position="212"/>
        <end position="235"/>
    </location>
</feature>
<keyword evidence="4" id="KW-1185">Reference proteome</keyword>
<gene>
    <name evidence="3" type="ORF">SEMRO_575_G169440.1</name>
</gene>
<feature type="compositionally biased region" description="Low complexity" evidence="1">
    <location>
        <begin position="66"/>
        <end position="89"/>
    </location>
</feature>
<dbReference type="OrthoDB" id="49541at2759"/>
<evidence type="ECO:0000313" key="4">
    <source>
        <dbReference type="Proteomes" id="UP001153069"/>
    </source>
</evidence>
<evidence type="ECO:0000256" key="2">
    <source>
        <dbReference type="SAM" id="Phobius"/>
    </source>
</evidence>
<proteinExistence type="predicted"/>
<sequence length="311" mass="32899">MPPSIAARPRRDPPQPLTDDGASSPAKANERQQQTLTDFQARKKLLSNGDDKKKANKKKPTKKAAKTAAKTQSSATTGTSTKATASSPTTTDLLATSAVGLGGAGMYGGGMGMYGGGMMGSPYGLYGGMMGGMGPLNSLNQFLFGVQTAIYSLSSAVQVIGMNTEAFHQLLDAASSMLDHALAAWHEMRALDATEKIFETEEQKMKKRRLKALRWALVVAASYAAYRILRSLLVAKRRRSRQRRIQQSPHPSHHQPTTTAMTPYGYNNNTSSMGMYGGGMYGGPSSGMYGPGGGGYGYGGGGYGYGGGGYY</sequence>
<dbReference type="Proteomes" id="UP001153069">
    <property type="component" value="Unassembled WGS sequence"/>
</dbReference>
<evidence type="ECO:0000313" key="3">
    <source>
        <dbReference type="EMBL" id="CAB9513173.1"/>
    </source>
</evidence>
<keyword evidence="2" id="KW-1133">Transmembrane helix</keyword>
<evidence type="ECO:0008006" key="5">
    <source>
        <dbReference type="Google" id="ProtNLM"/>
    </source>
</evidence>